<dbReference type="InterPro" id="IPR002645">
    <property type="entry name" value="STAS_dom"/>
</dbReference>
<protein>
    <submittedName>
        <fullName evidence="2">STAS domain-containing protein</fullName>
    </submittedName>
</protein>
<gene>
    <name evidence="2" type="ORF">OWR29_26230</name>
</gene>
<dbReference type="Gene3D" id="3.30.750.24">
    <property type="entry name" value="STAS domain"/>
    <property type="match status" value="1"/>
</dbReference>
<accession>A0ABT4B7E0</accession>
<dbReference type="PROSITE" id="PS50801">
    <property type="entry name" value="STAS"/>
    <property type="match status" value="1"/>
</dbReference>
<evidence type="ECO:0000313" key="2">
    <source>
        <dbReference type="EMBL" id="MCY1141510.1"/>
    </source>
</evidence>
<sequence length="167" mass="17738">MTVAPEGITGRWCHWDQGPDSRPRFVAVGELDRDVVAPLAAVLNAVEPGSHPVVDIDLAGVTFLDAAATRVLLQYREAAERRGGAVRPINAAAGVQVVIDILWADPLSSARDRVTRPARRQRSVAELLSFSAEITATAHDTVARSQALCARLALGRRLSADPGAEGS</sequence>
<dbReference type="Proteomes" id="UP001151002">
    <property type="component" value="Unassembled WGS sequence"/>
</dbReference>
<keyword evidence="3" id="KW-1185">Reference proteome</keyword>
<proteinExistence type="predicted"/>
<organism evidence="2 3">
    <name type="scientific">Paractinoplanes pyxinae</name>
    <dbReference type="NCBI Taxonomy" id="2997416"/>
    <lineage>
        <taxon>Bacteria</taxon>
        <taxon>Bacillati</taxon>
        <taxon>Actinomycetota</taxon>
        <taxon>Actinomycetes</taxon>
        <taxon>Micromonosporales</taxon>
        <taxon>Micromonosporaceae</taxon>
        <taxon>Paractinoplanes</taxon>
    </lineage>
</organism>
<dbReference type="RefSeq" id="WP_267565894.1">
    <property type="nucleotide sequence ID" value="NZ_JAPNTZ010000009.1"/>
</dbReference>
<comment type="caution">
    <text evidence="2">The sequence shown here is derived from an EMBL/GenBank/DDBJ whole genome shotgun (WGS) entry which is preliminary data.</text>
</comment>
<name>A0ABT4B7E0_9ACTN</name>
<reference evidence="2" key="1">
    <citation type="submission" date="2022-11" db="EMBL/GenBank/DDBJ databases">
        <authorList>
            <person name="Somphong A."/>
            <person name="Phongsopitanun W."/>
        </authorList>
    </citation>
    <scope>NUCLEOTIDE SEQUENCE</scope>
    <source>
        <strain evidence="2">Pm04-4</strain>
    </source>
</reference>
<evidence type="ECO:0000313" key="3">
    <source>
        <dbReference type="Proteomes" id="UP001151002"/>
    </source>
</evidence>
<dbReference type="InterPro" id="IPR036513">
    <property type="entry name" value="STAS_dom_sf"/>
</dbReference>
<feature type="domain" description="STAS" evidence="1">
    <location>
        <begin position="56"/>
        <end position="99"/>
    </location>
</feature>
<dbReference type="CDD" id="cd07043">
    <property type="entry name" value="STAS_anti-anti-sigma_factors"/>
    <property type="match status" value="1"/>
</dbReference>
<dbReference type="SUPFAM" id="SSF52091">
    <property type="entry name" value="SpoIIaa-like"/>
    <property type="match status" value="1"/>
</dbReference>
<dbReference type="InterPro" id="IPR058548">
    <property type="entry name" value="MlaB-like_STAS"/>
</dbReference>
<dbReference type="Pfam" id="PF13466">
    <property type="entry name" value="STAS_2"/>
    <property type="match status" value="1"/>
</dbReference>
<evidence type="ECO:0000259" key="1">
    <source>
        <dbReference type="PROSITE" id="PS50801"/>
    </source>
</evidence>
<dbReference type="EMBL" id="JAPNTZ010000009">
    <property type="protein sequence ID" value="MCY1141510.1"/>
    <property type="molecule type" value="Genomic_DNA"/>
</dbReference>